<proteinExistence type="predicted"/>
<name>A0A0E9WEM0_ANGAN</name>
<dbReference type="EMBL" id="GBXM01020634">
    <property type="protein sequence ID" value="JAH87943.1"/>
    <property type="molecule type" value="Transcribed_RNA"/>
</dbReference>
<organism evidence="1">
    <name type="scientific">Anguilla anguilla</name>
    <name type="common">European freshwater eel</name>
    <name type="synonym">Muraena anguilla</name>
    <dbReference type="NCBI Taxonomy" id="7936"/>
    <lineage>
        <taxon>Eukaryota</taxon>
        <taxon>Metazoa</taxon>
        <taxon>Chordata</taxon>
        <taxon>Craniata</taxon>
        <taxon>Vertebrata</taxon>
        <taxon>Euteleostomi</taxon>
        <taxon>Actinopterygii</taxon>
        <taxon>Neopterygii</taxon>
        <taxon>Teleostei</taxon>
        <taxon>Anguilliformes</taxon>
        <taxon>Anguillidae</taxon>
        <taxon>Anguilla</taxon>
    </lineage>
</organism>
<evidence type="ECO:0000313" key="1">
    <source>
        <dbReference type="EMBL" id="JAH87943.1"/>
    </source>
</evidence>
<reference evidence="1" key="2">
    <citation type="journal article" date="2015" name="Fish Shellfish Immunol.">
        <title>Early steps in the European eel (Anguilla anguilla)-Vibrio vulnificus interaction in the gills: Role of the RtxA13 toxin.</title>
        <authorList>
            <person name="Callol A."/>
            <person name="Pajuelo D."/>
            <person name="Ebbesson L."/>
            <person name="Teles M."/>
            <person name="MacKenzie S."/>
            <person name="Amaro C."/>
        </authorList>
    </citation>
    <scope>NUCLEOTIDE SEQUENCE</scope>
</reference>
<dbReference type="AlphaFoldDB" id="A0A0E9WEM0"/>
<sequence>MAVFHSAVSVSAAGQEVVIYDSSCHTDIDHAGFHALNTSKVHLICSFFNLCKGMRLISFTLQ</sequence>
<accession>A0A0E9WEM0</accession>
<reference evidence="1" key="1">
    <citation type="submission" date="2014-11" db="EMBL/GenBank/DDBJ databases">
        <authorList>
            <person name="Amaro Gonzalez C."/>
        </authorList>
    </citation>
    <scope>NUCLEOTIDE SEQUENCE</scope>
</reference>
<protein>
    <submittedName>
        <fullName evidence="1">Uncharacterized protein</fullName>
    </submittedName>
</protein>